<dbReference type="Proteomes" id="UP000195991">
    <property type="component" value="Unassembled WGS sequence"/>
</dbReference>
<organism evidence="1 2">
    <name type="scientific">Bacillus thuringiensis</name>
    <dbReference type="NCBI Taxonomy" id="1428"/>
    <lineage>
        <taxon>Bacteria</taxon>
        <taxon>Bacillati</taxon>
        <taxon>Bacillota</taxon>
        <taxon>Bacilli</taxon>
        <taxon>Bacillales</taxon>
        <taxon>Bacillaceae</taxon>
        <taxon>Bacillus</taxon>
        <taxon>Bacillus cereus group</taxon>
    </lineage>
</organism>
<reference evidence="1 2" key="1">
    <citation type="submission" date="2016-08" db="EMBL/GenBank/DDBJ databases">
        <authorList>
            <person name="Seilhamer J.J."/>
        </authorList>
    </citation>
    <scope>NUCLEOTIDE SEQUENCE [LARGE SCALE GENOMIC DNA]</scope>
    <source>
        <strain evidence="1 2">IEBC_T61001</strain>
    </source>
</reference>
<name>A0A1C4D422_BACTU</name>
<proteinExistence type="predicted"/>
<evidence type="ECO:0000313" key="1">
    <source>
        <dbReference type="EMBL" id="SCC26103.1"/>
    </source>
</evidence>
<protein>
    <submittedName>
        <fullName evidence="1">Uncharacterized protein</fullName>
    </submittedName>
</protein>
<gene>
    <name evidence="1" type="ORF">BTT61001_02240</name>
</gene>
<accession>A0A1C4D422</accession>
<sequence>MVQHECVHGKCQTFSEA</sequence>
<evidence type="ECO:0000313" key="2">
    <source>
        <dbReference type="Proteomes" id="UP000195991"/>
    </source>
</evidence>
<dbReference type="EMBL" id="FMBI01000027">
    <property type="protein sequence ID" value="SCC26103.1"/>
    <property type="molecule type" value="Genomic_DNA"/>
</dbReference>
<dbReference type="AlphaFoldDB" id="A0A1C4D422"/>